<dbReference type="Pfam" id="PF01494">
    <property type="entry name" value="FAD_binding_3"/>
    <property type="match status" value="1"/>
</dbReference>
<dbReference type="PRINTS" id="PR00420">
    <property type="entry name" value="RNGMNOXGNASE"/>
</dbReference>
<reference evidence="2 3" key="1">
    <citation type="submission" date="2024-10" db="EMBL/GenBank/DDBJ databases">
        <title>The Natural Products Discovery Center: Release of the First 8490 Sequenced Strains for Exploring Actinobacteria Biosynthetic Diversity.</title>
        <authorList>
            <person name="Kalkreuter E."/>
            <person name="Kautsar S.A."/>
            <person name="Yang D."/>
            <person name="Bader C.D."/>
            <person name="Teijaro C.N."/>
            <person name="Fluegel L."/>
            <person name="Davis C.M."/>
            <person name="Simpson J.R."/>
            <person name="Lauterbach L."/>
            <person name="Steele A.D."/>
            <person name="Gui C."/>
            <person name="Meng S."/>
            <person name="Li G."/>
            <person name="Viehrig K."/>
            <person name="Ye F."/>
            <person name="Su P."/>
            <person name="Kiefer A.F."/>
            <person name="Nichols A."/>
            <person name="Cepeda A.J."/>
            <person name="Yan W."/>
            <person name="Fan B."/>
            <person name="Jiang Y."/>
            <person name="Adhikari A."/>
            <person name="Zheng C.-J."/>
            <person name="Schuster L."/>
            <person name="Cowan T.M."/>
            <person name="Smanski M.J."/>
            <person name="Chevrette M.G."/>
            <person name="De Carvalho L.P.S."/>
            <person name="Shen B."/>
        </authorList>
    </citation>
    <scope>NUCLEOTIDE SEQUENCE [LARGE SCALE GENOMIC DNA]</scope>
    <source>
        <strain evidence="2 3">NPDC019481</strain>
    </source>
</reference>
<dbReference type="RefSeq" id="WP_397402285.1">
    <property type="nucleotide sequence ID" value="NZ_JBIRYI010000003.1"/>
</dbReference>
<dbReference type="GO" id="GO:0004497">
    <property type="term" value="F:monooxygenase activity"/>
    <property type="evidence" value="ECO:0007669"/>
    <property type="project" value="UniProtKB-KW"/>
</dbReference>
<keyword evidence="2" id="KW-0503">Monooxygenase</keyword>
<proteinExistence type="predicted"/>
<keyword evidence="3" id="KW-1185">Reference proteome</keyword>
<feature type="domain" description="FAD-binding" evidence="1">
    <location>
        <begin position="2"/>
        <end position="323"/>
    </location>
</feature>
<protein>
    <submittedName>
        <fullName evidence="2">FAD-dependent monooxygenase</fullName>
    </submittedName>
</protein>
<dbReference type="Proteomes" id="UP001611580">
    <property type="component" value="Unassembled WGS sequence"/>
</dbReference>
<gene>
    <name evidence="2" type="ORF">ACH47X_05800</name>
</gene>
<evidence type="ECO:0000259" key="1">
    <source>
        <dbReference type="Pfam" id="PF01494"/>
    </source>
</evidence>
<dbReference type="InterPro" id="IPR036188">
    <property type="entry name" value="FAD/NAD-bd_sf"/>
</dbReference>
<name>A0ABW7XFX3_9MICO</name>
<dbReference type="SUPFAM" id="SSF51905">
    <property type="entry name" value="FAD/NAD(P)-binding domain"/>
    <property type="match status" value="1"/>
</dbReference>
<evidence type="ECO:0000313" key="3">
    <source>
        <dbReference type="Proteomes" id="UP001611580"/>
    </source>
</evidence>
<comment type="caution">
    <text evidence="2">The sequence shown here is derived from an EMBL/GenBank/DDBJ whole genome shotgun (WGS) entry which is preliminary data.</text>
</comment>
<keyword evidence="2" id="KW-0560">Oxidoreductase</keyword>
<sequence length="407" mass="43317">MTHVLVSGASVAGPALAFWLRRYGFDVTVVERAPAPRPGGQGIDVRGAARAVLDRMGITEQVRAAHTGVKGIAYLDAAGRRTMELPAEMFGHSGGVIADIEILRGDLMRIIMDAADGVEYLFDDSVVALDQRPDGVDVTFERSAPRRFDLVVGADGVFSTTRRLAFDGAWRAVDSGYHRAVFTAEPAGGADTWGLDGWELLYPMPAGNGVGGRNVLLYPAHGGARGMVHFAGDPLEYDRRDVAGQKRLVAGVLAGEGWEVPRLLAVMERADDFYFDRHVRIEMPSWHRGRVALLGDACTAGSVGMGTSLALVGAYVLAGELARAGGDPAVAFPAYEALVRPYAAVNMKQLPGGARGFLPPSRFEIRARTAVMGALLRTPLASMMMGGIDKAVDQIALPDYAALAVGR</sequence>
<dbReference type="PANTHER" id="PTHR46865">
    <property type="entry name" value="OXIDOREDUCTASE-RELATED"/>
    <property type="match status" value="1"/>
</dbReference>
<accession>A0ABW7XFX3</accession>
<organism evidence="2 3">
    <name type="scientific">Promicromonospora kroppenstedtii</name>
    <dbReference type="NCBI Taxonomy" id="440482"/>
    <lineage>
        <taxon>Bacteria</taxon>
        <taxon>Bacillati</taxon>
        <taxon>Actinomycetota</taxon>
        <taxon>Actinomycetes</taxon>
        <taxon>Micrococcales</taxon>
        <taxon>Promicromonosporaceae</taxon>
        <taxon>Promicromonospora</taxon>
    </lineage>
</organism>
<dbReference type="Gene3D" id="3.50.50.60">
    <property type="entry name" value="FAD/NAD(P)-binding domain"/>
    <property type="match status" value="1"/>
</dbReference>
<dbReference type="EMBL" id="JBIRYI010000003">
    <property type="protein sequence ID" value="MFI2486402.1"/>
    <property type="molecule type" value="Genomic_DNA"/>
</dbReference>
<dbReference type="Gene3D" id="3.30.9.10">
    <property type="entry name" value="D-Amino Acid Oxidase, subunit A, domain 2"/>
    <property type="match status" value="1"/>
</dbReference>
<dbReference type="InterPro" id="IPR051704">
    <property type="entry name" value="FAD_aromatic-hydroxylase"/>
</dbReference>
<dbReference type="InterPro" id="IPR002938">
    <property type="entry name" value="FAD-bd"/>
</dbReference>
<dbReference type="PANTHER" id="PTHR46865:SF2">
    <property type="entry name" value="MONOOXYGENASE"/>
    <property type="match status" value="1"/>
</dbReference>
<evidence type="ECO:0000313" key="2">
    <source>
        <dbReference type="EMBL" id="MFI2486402.1"/>
    </source>
</evidence>